<feature type="compositionally biased region" description="Basic and acidic residues" evidence="1">
    <location>
        <begin position="92"/>
        <end position="108"/>
    </location>
</feature>
<evidence type="ECO:0000313" key="3">
    <source>
        <dbReference type="Proteomes" id="UP001152320"/>
    </source>
</evidence>
<reference evidence="2" key="1">
    <citation type="submission" date="2021-10" db="EMBL/GenBank/DDBJ databases">
        <title>Tropical sea cucumber genome reveals ecological adaptation and Cuvierian tubules defense mechanism.</title>
        <authorList>
            <person name="Chen T."/>
        </authorList>
    </citation>
    <scope>NUCLEOTIDE SEQUENCE</scope>
    <source>
        <strain evidence="2">Nanhai2018</strain>
        <tissue evidence="2">Muscle</tissue>
    </source>
</reference>
<evidence type="ECO:0000313" key="2">
    <source>
        <dbReference type="EMBL" id="KAJ8032690.1"/>
    </source>
</evidence>
<feature type="region of interest" description="Disordered" evidence="1">
    <location>
        <begin position="83"/>
        <end position="108"/>
    </location>
</feature>
<gene>
    <name evidence="2" type="ORF">HOLleu_26287</name>
</gene>
<protein>
    <submittedName>
        <fullName evidence="2">Uncharacterized protein</fullName>
    </submittedName>
</protein>
<dbReference type="Proteomes" id="UP001152320">
    <property type="component" value="Chromosome 12"/>
</dbReference>
<dbReference type="AlphaFoldDB" id="A0A9Q1BU35"/>
<accession>A0A9Q1BU35</accession>
<dbReference type="EMBL" id="JAIZAY010000012">
    <property type="protein sequence ID" value="KAJ8032690.1"/>
    <property type="molecule type" value="Genomic_DNA"/>
</dbReference>
<evidence type="ECO:0000256" key="1">
    <source>
        <dbReference type="SAM" id="MobiDB-lite"/>
    </source>
</evidence>
<feature type="region of interest" description="Disordered" evidence="1">
    <location>
        <begin position="21"/>
        <end position="49"/>
    </location>
</feature>
<proteinExistence type="predicted"/>
<organism evidence="2 3">
    <name type="scientific">Holothuria leucospilota</name>
    <name type="common">Black long sea cucumber</name>
    <name type="synonym">Mertensiothuria leucospilota</name>
    <dbReference type="NCBI Taxonomy" id="206669"/>
    <lineage>
        <taxon>Eukaryota</taxon>
        <taxon>Metazoa</taxon>
        <taxon>Echinodermata</taxon>
        <taxon>Eleutherozoa</taxon>
        <taxon>Echinozoa</taxon>
        <taxon>Holothuroidea</taxon>
        <taxon>Aspidochirotacea</taxon>
        <taxon>Aspidochirotida</taxon>
        <taxon>Holothuriidae</taxon>
        <taxon>Holothuria</taxon>
    </lineage>
</organism>
<name>A0A9Q1BU35_HOLLE</name>
<comment type="caution">
    <text evidence="2">The sequence shown here is derived from an EMBL/GenBank/DDBJ whole genome shotgun (WGS) entry which is preliminary data.</text>
</comment>
<keyword evidence="3" id="KW-1185">Reference proteome</keyword>
<sequence length="108" mass="12065">MKTFCVRMFAGCIHPVFASARRPAGIAERESQSVAGRKRERGGGGRAEKAKIHVFARMVIRRQKTSAGPLLNVSHQRAPHLRCQHLPELSEDSSRALRRDPGKRNTSH</sequence>